<dbReference type="AlphaFoldDB" id="A0AAE4QLJ3"/>
<dbReference type="Proteomes" id="UP000232122">
    <property type="component" value="Unassembled WGS sequence"/>
</dbReference>
<organism evidence="3 4">
    <name type="scientific">Leptospira ellisii</name>
    <dbReference type="NCBI Taxonomy" id="2023197"/>
    <lineage>
        <taxon>Bacteria</taxon>
        <taxon>Pseudomonadati</taxon>
        <taxon>Spirochaetota</taxon>
        <taxon>Spirochaetia</taxon>
        <taxon>Leptospirales</taxon>
        <taxon>Leptospiraceae</taxon>
        <taxon>Leptospira</taxon>
    </lineage>
</organism>
<evidence type="ECO:0000259" key="2">
    <source>
        <dbReference type="Pfam" id="PF13660"/>
    </source>
</evidence>
<reference evidence="3 4" key="1">
    <citation type="journal article" date="2018" name="Microb. Genom.">
        <title>Deciphering the unexplored Leptospira diversity from soils uncovers genomic evolution to virulence.</title>
        <authorList>
            <person name="Thibeaux R."/>
            <person name="Iraola G."/>
            <person name="Ferres I."/>
            <person name="Bierque E."/>
            <person name="Girault D."/>
            <person name="Soupe-Gilbert M.E."/>
            <person name="Picardeau M."/>
            <person name="Goarant C."/>
        </authorList>
    </citation>
    <scope>NUCLEOTIDE SEQUENCE [LARGE SCALE GENOMIC DNA]</scope>
    <source>
        <strain evidence="3 4">ATI7-C-A5</strain>
    </source>
</reference>
<dbReference type="Pfam" id="PF05161">
    <property type="entry name" value="MOFRL"/>
    <property type="match status" value="1"/>
</dbReference>
<evidence type="ECO:0000259" key="1">
    <source>
        <dbReference type="Pfam" id="PF05161"/>
    </source>
</evidence>
<dbReference type="PANTHER" id="PTHR12227">
    <property type="entry name" value="GLYCERATE KINASE"/>
    <property type="match status" value="1"/>
</dbReference>
<dbReference type="GO" id="GO:0008887">
    <property type="term" value="F:glycerate kinase activity"/>
    <property type="evidence" value="ECO:0007669"/>
    <property type="project" value="InterPro"/>
</dbReference>
<dbReference type="SUPFAM" id="SSF82544">
    <property type="entry name" value="GckA/TtuD-like"/>
    <property type="match status" value="1"/>
</dbReference>
<accession>A0AAE4QLJ3</accession>
<feature type="domain" description="MOFRL" evidence="1">
    <location>
        <begin position="327"/>
        <end position="430"/>
    </location>
</feature>
<dbReference type="Pfam" id="PF13660">
    <property type="entry name" value="DUF4147"/>
    <property type="match status" value="1"/>
</dbReference>
<dbReference type="GO" id="GO:0005737">
    <property type="term" value="C:cytoplasm"/>
    <property type="evidence" value="ECO:0007669"/>
    <property type="project" value="TreeGrafter"/>
</dbReference>
<sequence length="441" mass="48018">MPRLEFQTASEPDLNSPESVLYHAASVALRASSPRDSVRKFLLEHDLTGNIRLLSIGKAAYSMAIAASEILGEQIRRALIVTKYGHAASLPQGWECIEAGHPIPDEQSLRAGRRTEEFCSDLEPEDLVLVLLSGGGSSLLEIPANGLELEDLIRWNRILLECGADISEINSVRIRLSGIKGGGLLKKILPARSVTLVLSDVLGDDLSKVASGPMTPSETETDSVYRIFKKYNLIPDRKTERIFSANKSSGTNSERDSEIREYTSDRNTIYCIGNLSLALDAIVGEWNSRRLRASVLTSFLNCEAKEAGSFLGSIALEFSRTVKEPALLLCGGETIVTHDGKGKGGRNQELALAFAKRIRGKKGIFLLSLATDGSDGPTDAAGAFVDGNTWEKIERSADPEELLRKHESYEALKRSDSLLFTGPTGTNVNDIQFLWITPAGE</sequence>
<keyword evidence="4" id="KW-1185">Reference proteome</keyword>
<evidence type="ECO:0000313" key="3">
    <source>
        <dbReference type="EMBL" id="MDV6235272.1"/>
    </source>
</evidence>
<dbReference type="InterPro" id="IPR007835">
    <property type="entry name" value="MOFRL"/>
</dbReference>
<name>A0AAE4QLJ3_9LEPT</name>
<proteinExistence type="predicted"/>
<comment type="caution">
    <text evidence="3">The sequence shown here is derived from an EMBL/GenBank/DDBJ whole genome shotgun (WGS) entry which is preliminary data.</text>
</comment>
<dbReference type="EMBL" id="NPEF02000005">
    <property type="protein sequence ID" value="MDV6235272.1"/>
    <property type="molecule type" value="Genomic_DNA"/>
</dbReference>
<dbReference type="Gene3D" id="3.40.50.10180">
    <property type="entry name" value="Glycerate kinase, MOFRL-like N-terminal domain"/>
    <property type="match status" value="1"/>
</dbReference>
<dbReference type="InterPro" id="IPR037035">
    <property type="entry name" value="GK-like_C_sf"/>
</dbReference>
<dbReference type="InterPro" id="IPR025286">
    <property type="entry name" value="MOFRL_assoc_dom"/>
</dbReference>
<dbReference type="PANTHER" id="PTHR12227:SF0">
    <property type="entry name" value="GLYCERATE KINASE"/>
    <property type="match status" value="1"/>
</dbReference>
<gene>
    <name evidence="3" type="ORF">CH379_006490</name>
</gene>
<dbReference type="InterPro" id="IPR039760">
    <property type="entry name" value="MOFRL_protein"/>
</dbReference>
<protein>
    <submittedName>
        <fullName evidence="3">DUF4147 domain-containing protein</fullName>
    </submittedName>
</protein>
<dbReference type="RefSeq" id="WP_100745543.1">
    <property type="nucleotide sequence ID" value="NZ_NPEF02000005.1"/>
</dbReference>
<dbReference type="InterPro" id="IPR038614">
    <property type="entry name" value="GK_N_sf"/>
</dbReference>
<dbReference type="Gene3D" id="3.40.1480.10">
    <property type="entry name" value="MOFRL domain"/>
    <property type="match status" value="1"/>
</dbReference>
<evidence type="ECO:0000313" key="4">
    <source>
        <dbReference type="Proteomes" id="UP000232122"/>
    </source>
</evidence>
<feature type="domain" description="MOFRL-associated" evidence="2">
    <location>
        <begin position="24"/>
        <end position="234"/>
    </location>
</feature>